<dbReference type="GO" id="GO:0016491">
    <property type="term" value="F:oxidoreductase activity"/>
    <property type="evidence" value="ECO:0007669"/>
    <property type="project" value="InterPro"/>
</dbReference>
<organism evidence="2">
    <name type="scientific">Florenciella parvula</name>
    <dbReference type="NCBI Taxonomy" id="236787"/>
    <lineage>
        <taxon>Eukaryota</taxon>
        <taxon>Sar</taxon>
        <taxon>Stramenopiles</taxon>
        <taxon>Ochrophyta</taxon>
        <taxon>Dictyochophyceae</taxon>
        <taxon>Florenciellales</taxon>
        <taxon>Florenciella</taxon>
    </lineage>
</organism>
<dbReference type="AlphaFoldDB" id="A0A7S2AZU9"/>
<reference evidence="2" key="1">
    <citation type="submission" date="2021-01" db="EMBL/GenBank/DDBJ databases">
        <authorList>
            <person name="Corre E."/>
            <person name="Pelletier E."/>
            <person name="Niang G."/>
            <person name="Scheremetjew M."/>
            <person name="Finn R."/>
            <person name="Kale V."/>
            <person name="Holt S."/>
            <person name="Cochrane G."/>
            <person name="Meng A."/>
            <person name="Brown T."/>
            <person name="Cohen L."/>
        </authorList>
    </citation>
    <scope>NUCLEOTIDE SEQUENCE</scope>
    <source>
        <strain evidence="2">RCC1693</strain>
    </source>
</reference>
<evidence type="ECO:0000259" key="1">
    <source>
        <dbReference type="PROSITE" id="PS00498"/>
    </source>
</evidence>
<protein>
    <recommendedName>
        <fullName evidence="1">Tyrosinase copper-binding domain-containing protein</fullName>
    </recommendedName>
</protein>
<dbReference type="PROSITE" id="PS00498">
    <property type="entry name" value="TYROSINASE_2"/>
    <property type="match status" value="1"/>
</dbReference>
<name>A0A7S2AZU9_9STRA</name>
<sequence length="141" mass="15977">MFTSAAPYDPVFWPIHGLADRFLQLKRMMADDGTTTFDETWGYVHSGNTPSDTNHVCDWSGVEGMQLPTCTEGSCSGHKSNDIIPWSNFQNKNETYTNVEFYDFVSPNSDSLPYVYDTFTVWPGCSAQGIDFWSTDDDSRR</sequence>
<dbReference type="InterPro" id="IPR002227">
    <property type="entry name" value="Tyrosinase_Cu-bd"/>
</dbReference>
<evidence type="ECO:0000313" key="2">
    <source>
        <dbReference type="EMBL" id="CAD9382355.1"/>
    </source>
</evidence>
<accession>A0A7S2AZU9</accession>
<feature type="domain" description="Tyrosinase copper-binding" evidence="1">
    <location>
        <begin position="9"/>
        <end position="20"/>
    </location>
</feature>
<gene>
    <name evidence="2" type="ORF">FPAR1323_LOCUS860</name>
</gene>
<proteinExistence type="predicted"/>
<dbReference type="EMBL" id="HBGT01001602">
    <property type="protein sequence ID" value="CAD9382355.1"/>
    <property type="molecule type" value="Transcribed_RNA"/>
</dbReference>